<protein>
    <submittedName>
        <fullName evidence="5">MarR family transcriptional regulator</fullName>
    </submittedName>
</protein>
<dbReference type="InterPro" id="IPR023187">
    <property type="entry name" value="Tscrpt_reg_MarR-type_CS"/>
</dbReference>
<dbReference type="GO" id="GO:0003700">
    <property type="term" value="F:DNA-binding transcription factor activity"/>
    <property type="evidence" value="ECO:0007669"/>
    <property type="project" value="InterPro"/>
</dbReference>
<dbReference type="EMBL" id="BMIP01000002">
    <property type="protein sequence ID" value="GGD65999.1"/>
    <property type="molecule type" value="Genomic_DNA"/>
</dbReference>
<keyword evidence="1" id="KW-0805">Transcription regulation</keyword>
<gene>
    <name evidence="5" type="ORF">GCM10010990_14370</name>
</gene>
<dbReference type="InterPro" id="IPR039422">
    <property type="entry name" value="MarR/SlyA-like"/>
</dbReference>
<feature type="domain" description="HTH marR-type" evidence="4">
    <location>
        <begin position="20"/>
        <end position="152"/>
    </location>
</feature>
<dbReference type="InterPro" id="IPR000835">
    <property type="entry name" value="HTH_MarR-typ"/>
</dbReference>
<dbReference type="Pfam" id="PF12802">
    <property type="entry name" value="MarR_2"/>
    <property type="match status" value="1"/>
</dbReference>
<dbReference type="Gene3D" id="1.10.10.10">
    <property type="entry name" value="Winged helix-like DNA-binding domain superfamily/Winged helix DNA-binding domain"/>
    <property type="match status" value="1"/>
</dbReference>
<dbReference type="PROSITE" id="PS01117">
    <property type="entry name" value="HTH_MARR_1"/>
    <property type="match status" value="1"/>
</dbReference>
<dbReference type="InterPro" id="IPR036390">
    <property type="entry name" value="WH_DNA-bd_sf"/>
</dbReference>
<proteinExistence type="predicted"/>
<dbReference type="SMART" id="SM00347">
    <property type="entry name" value="HTH_MARR"/>
    <property type="match status" value="1"/>
</dbReference>
<organism evidence="5 6">
    <name type="scientific">Croceicoccus mobilis</name>
    <dbReference type="NCBI Taxonomy" id="1703339"/>
    <lineage>
        <taxon>Bacteria</taxon>
        <taxon>Pseudomonadati</taxon>
        <taxon>Pseudomonadota</taxon>
        <taxon>Alphaproteobacteria</taxon>
        <taxon>Sphingomonadales</taxon>
        <taxon>Erythrobacteraceae</taxon>
        <taxon>Croceicoccus</taxon>
    </lineage>
</organism>
<evidence type="ECO:0000313" key="6">
    <source>
        <dbReference type="Proteomes" id="UP000612349"/>
    </source>
</evidence>
<evidence type="ECO:0000313" key="5">
    <source>
        <dbReference type="EMBL" id="GGD65999.1"/>
    </source>
</evidence>
<accession>A0A917DS71</accession>
<sequence length="156" mass="17588">MIGQGDGLPMSWFDRDAFIREDIGFTMRRTFNRLVDRVEDALSDHVVTSHQFGVLLALYHGLAHTPGEIARLRFQYGGAITYTLDRLEQRGLVKRARSEDDRRVITVTLTKEGEALVTECLPLVEAATDKFASPLSREERASLMDMLHRLADAPGE</sequence>
<reference evidence="5" key="2">
    <citation type="submission" date="2020-09" db="EMBL/GenBank/DDBJ databases">
        <authorList>
            <person name="Sun Q."/>
            <person name="Zhou Y."/>
        </authorList>
    </citation>
    <scope>NUCLEOTIDE SEQUENCE</scope>
    <source>
        <strain evidence="5">CGMCC 1.15360</strain>
    </source>
</reference>
<evidence type="ECO:0000256" key="3">
    <source>
        <dbReference type="ARBA" id="ARBA00023163"/>
    </source>
</evidence>
<dbReference type="PRINTS" id="PR00598">
    <property type="entry name" value="HTHMARR"/>
</dbReference>
<keyword evidence="3" id="KW-0804">Transcription</keyword>
<dbReference type="SUPFAM" id="SSF46785">
    <property type="entry name" value="Winged helix' DNA-binding domain"/>
    <property type="match status" value="1"/>
</dbReference>
<dbReference type="AlphaFoldDB" id="A0A917DS71"/>
<comment type="caution">
    <text evidence="5">The sequence shown here is derived from an EMBL/GenBank/DDBJ whole genome shotgun (WGS) entry which is preliminary data.</text>
</comment>
<reference evidence="5" key="1">
    <citation type="journal article" date="2014" name="Int. J. Syst. Evol. Microbiol.">
        <title>Complete genome sequence of Corynebacterium casei LMG S-19264T (=DSM 44701T), isolated from a smear-ripened cheese.</title>
        <authorList>
            <consortium name="US DOE Joint Genome Institute (JGI-PGF)"/>
            <person name="Walter F."/>
            <person name="Albersmeier A."/>
            <person name="Kalinowski J."/>
            <person name="Ruckert C."/>
        </authorList>
    </citation>
    <scope>NUCLEOTIDE SEQUENCE</scope>
    <source>
        <strain evidence="5">CGMCC 1.15360</strain>
    </source>
</reference>
<keyword evidence="2" id="KW-0238">DNA-binding</keyword>
<dbReference type="GO" id="GO:0003677">
    <property type="term" value="F:DNA binding"/>
    <property type="evidence" value="ECO:0007669"/>
    <property type="project" value="UniProtKB-KW"/>
</dbReference>
<name>A0A917DS71_9SPHN</name>
<dbReference type="PANTHER" id="PTHR33164:SF43">
    <property type="entry name" value="HTH-TYPE TRANSCRIPTIONAL REPRESSOR YETL"/>
    <property type="match status" value="1"/>
</dbReference>
<dbReference type="Proteomes" id="UP000612349">
    <property type="component" value="Unassembled WGS sequence"/>
</dbReference>
<evidence type="ECO:0000256" key="2">
    <source>
        <dbReference type="ARBA" id="ARBA00023125"/>
    </source>
</evidence>
<evidence type="ECO:0000256" key="1">
    <source>
        <dbReference type="ARBA" id="ARBA00023015"/>
    </source>
</evidence>
<dbReference type="InterPro" id="IPR036388">
    <property type="entry name" value="WH-like_DNA-bd_sf"/>
</dbReference>
<dbReference type="PROSITE" id="PS50995">
    <property type="entry name" value="HTH_MARR_2"/>
    <property type="match status" value="1"/>
</dbReference>
<keyword evidence="6" id="KW-1185">Reference proteome</keyword>
<dbReference type="PANTHER" id="PTHR33164">
    <property type="entry name" value="TRANSCRIPTIONAL REGULATOR, MARR FAMILY"/>
    <property type="match status" value="1"/>
</dbReference>
<evidence type="ECO:0000259" key="4">
    <source>
        <dbReference type="PROSITE" id="PS50995"/>
    </source>
</evidence>
<dbReference type="GO" id="GO:0006950">
    <property type="term" value="P:response to stress"/>
    <property type="evidence" value="ECO:0007669"/>
    <property type="project" value="TreeGrafter"/>
</dbReference>